<protein>
    <recommendedName>
        <fullName evidence="2">Pyrimidine 5-nucleotidase</fullName>
    </recommendedName>
</protein>
<dbReference type="NCBIfam" id="TIGR01509">
    <property type="entry name" value="HAD-SF-IA-v3"/>
    <property type="match status" value="1"/>
</dbReference>
<dbReference type="InterPro" id="IPR010237">
    <property type="entry name" value="Pyr-5-nucltdase"/>
</dbReference>
<proteinExistence type="predicted"/>
<evidence type="ECO:0000313" key="1">
    <source>
        <dbReference type="EMBL" id="CAD9652124.1"/>
    </source>
</evidence>
<organism evidence="1">
    <name type="scientific">Chlamydomonas chlamydogama</name>
    <dbReference type="NCBI Taxonomy" id="225041"/>
    <lineage>
        <taxon>Eukaryota</taxon>
        <taxon>Viridiplantae</taxon>
        <taxon>Chlorophyta</taxon>
        <taxon>core chlorophytes</taxon>
        <taxon>Chlorophyceae</taxon>
        <taxon>CS clade</taxon>
        <taxon>Chlamydomonadales</taxon>
        <taxon>Chlamydomonadaceae</taxon>
        <taxon>Chlamydomonas</taxon>
    </lineage>
</organism>
<dbReference type="PANTHER" id="PTHR12725:SF117">
    <property type="entry name" value="HALOACID DEHALOGENASE-LIKE HYDROLASE"/>
    <property type="match status" value="1"/>
</dbReference>
<dbReference type="InterPro" id="IPR036412">
    <property type="entry name" value="HAD-like_sf"/>
</dbReference>
<dbReference type="InterPro" id="IPR006439">
    <property type="entry name" value="HAD-SF_hydro_IA"/>
</dbReference>
<accession>A0A7S2QUN3</accession>
<sequence length="263" mass="28843">MTIAAVTGKLKRRIKCLIFDLDDTLYRIADIPRSVQAGITGYMAKYLGFPQETVVEQGTQLYQQYGTTLAGLVATGYKIDFDHWHQHVHKQAVAYHELIKPDPALRELLCSMDVPKYVFTNADKEHAKVCLELLGLSDCFQGVYHFESLMDAAKRAGLLDPAHPSIVCKPNPKAYELVLQDIGVDPSEVVFFDDSVRNVASAHALGILTVLVGSSTVASGSDLALPDLHHLPSVLPELLDQPGMVKEAPMGQQREFVVTVASS</sequence>
<dbReference type="SFLD" id="SFLDG01129">
    <property type="entry name" value="C1.5:_HAD__Beta-PGM__Phosphata"/>
    <property type="match status" value="1"/>
</dbReference>
<evidence type="ECO:0008006" key="2">
    <source>
        <dbReference type="Google" id="ProtNLM"/>
    </source>
</evidence>
<gene>
    <name evidence="1" type="ORF">CCHL1392_LOCUS799</name>
</gene>
<dbReference type="SFLD" id="SFLDG01132">
    <property type="entry name" value="C1.5.3:_5'-Nucleotidase_Like"/>
    <property type="match status" value="1"/>
</dbReference>
<dbReference type="EMBL" id="HBHD01001467">
    <property type="protein sequence ID" value="CAD9652124.1"/>
    <property type="molecule type" value="Transcribed_RNA"/>
</dbReference>
<dbReference type="PANTHER" id="PTHR12725">
    <property type="entry name" value="HALOACID DEHALOGENASE-LIKE HYDROLASE"/>
    <property type="match status" value="1"/>
</dbReference>
<dbReference type="NCBIfam" id="TIGR01993">
    <property type="entry name" value="Pyr-5-nucltdase"/>
    <property type="match status" value="1"/>
</dbReference>
<name>A0A7S2QUN3_9CHLO</name>
<dbReference type="Pfam" id="PF00702">
    <property type="entry name" value="Hydrolase"/>
    <property type="match status" value="1"/>
</dbReference>
<dbReference type="SFLD" id="SFLDS00003">
    <property type="entry name" value="Haloacid_Dehalogenase"/>
    <property type="match status" value="1"/>
</dbReference>
<dbReference type="InterPro" id="IPR023214">
    <property type="entry name" value="HAD_sf"/>
</dbReference>
<dbReference type="SUPFAM" id="SSF56784">
    <property type="entry name" value="HAD-like"/>
    <property type="match status" value="1"/>
</dbReference>
<dbReference type="AlphaFoldDB" id="A0A7S2QUN3"/>
<reference evidence="1" key="1">
    <citation type="submission" date="2021-01" db="EMBL/GenBank/DDBJ databases">
        <authorList>
            <person name="Corre E."/>
            <person name="Pelletier E."/>
            <person name="Niang G."/>
            <person name="Scheremetjew M."/>
            <person name="Finn R."/>
            <person name="Kale V."/>
            <person name="Holt S."/>
            <person name="Cochrane G."/>
            <person name="Meng A."/>
            <person name="Brown T."/>
            <person name="Cohen L."/>
        </authorList>
    </citation>
    <scope>NUCLEOTIDE SEQUENCE</scope>
    <source>
        <strain evidence="1">SAG 11-48b</strain>
    </source>
</reference>
<dbReference type="Gene3D" id="3.40.50.1000">
    <property type="entry name" value="HAD superfamily/HAD-like"/>
    <property type="match status" value="1"/>
</dbReference>